<dbReference type="InterPro" id="IPR013951">
    <property type="entry name" value="Rxt3"/>
</dbReference>
<dbReference type="Gene3D" id="2.170.130.20">
    <property type="entry name" value="LCCL-like domain"/>
    <property type="match status" value="1"/>
</dbReference>
<feature type="compositionally biased region" description="Polar residues" evidence="1">
    <location>
        <begin position="286"/>
        <end position="296"/>
    </location>
</feature>
<evidence type="ECO:0000313" key="2">
    <source>
        <dbReference type="EMBL" id="THY27169.1"/>
    </source>
</evidence>
<feature type="compositionally biased region" description="Low complexity" evidence="1">
    <location>
        <begin position="134"/>
        <end position="168"/>
    </location>
</feature>
<feature type="compositionally biased region" description="Polar residues" evidence="1">
    <location>
        <begin position="643"/>
        <end position="652"/>
    </location>
</feature>
<feature type="compositionally biased region" description="Low complexity" evidence="1">
    <location>
        <begin position="38"/>
        <end position="57"/>
    </location>
</feature>
<reference evidence="2 3" key="1">
    <citation type="submission" date="2018-10" db="EMBL/GenBank/DDBJ databases">
        <title>Fifty Aureobasidium pullulans genomes reveal a recombining polyextremotolerant generalist.</title>
        <authorList>
            <person name="Gostincar C."/>
            <person name="Turk M."/>
            <person name="Zajc J."/>
            <person name="Gunde-Cimerman N."/>
        </authorList>
    </citation>
    <scope>NUCLEOTIDE SEQUENCE [LARGE SCALE GENOMIC DNA]</scope>
    <source>
        <strain evidence="2 3">EXF-6604</strain>
    </source>
</reference>
<dbReference type="EMBL" id="QZBD01000133">
    <property type="protein sequence ID" value="THY27169.1"/>
    <property type="molecule type" value="Genomic_DNA"/>
</dbReference>
<dbReference type="AlphaFoldDB" id="A0A4S9LDL7"/>
<feature type="compositionally biased region" description="Basic and acidic residues" evidence="1">
    <location>
        <begin position="379"/>
        <end position="396"/>
    </location>
</feature>
<dbReference type="InterPro" id="IPR036609">
    <property type="entry name" value="LCCL_sf"/>
</dbReference>
<feature type="compositionally biased region" description="Polar residues" evidence="1">
    <location>
        <begin position="311"/>
        <end position="326"/>
    </location>
</feature>
<feature type="region of interest" description="Disordered" evidence="1">
    <location>
        <begin position="128"/>
        <end position="512"/>
    </location>
</feature>
<feature type="region of interest" description="Disordered" evidence="1">
    <location>
        <begin position="545"/>
        <end position="753"/>
    </location>
</feature>
<feature type="compositionally biased region" description="Basic and acidic residues" evidence="1">
    <location>
        <begin position="423"/>
        <end position="432"/>
    </location>
</feature>
<comment type="caution">
    <text evidence="2">The sequence shown here is derived from an EMBL/GenBank/DDBJ whole genome shotgun (WGS) entry which is preliminary data.</text>
</comment>
<evidence type="ECO:0000256" key="1">
    <source>
        <dbReference type="SAM" id="MobiDB-lite"/>
    </source>
</evidence>
<dbReference type="Pfam" id="PF08642">
    <property type="entry name" value="Rxt3"/>
    <property type="match status" value="1"/>
</dbReference>
<proteinExistence type="predicted"/>
<protein>
    <submittedName>
        <fullName evidence="2">Rxt3-domain-containing protein</fullName>
    </submittedName>
</protein>
<evidence type="ECO:0000313" key="3">
    <source>
        <dbReference type="Proteomes" id="UP000306584"/>
    </source>
</evidence>
<name>A0A4S9LDL7_AURPU</name>
<organism evidence="2 3">
    <name type="scientific">Aureobasidium pullulans</name>
    <name type="common">Black yeast</name>
    <name type="synonym">Pullularia pullulans</name>
    <dbReference type="NCBI Taxonomy" id="5580"/>
    <lineage>
        <taxon>Eukaryota</taxon>
        <taxon>Fungi</taxon>
        <taxon>Dikarya</taxon>
        <taxon>Ascomycota</taxon>
        <taxon>Pezizomycotina</taxon>
        <taxon>Dothideomycetes</taxon>
        <taxon>Dothideomycetidae</taxon>
        <taxon>Dothideales</taxon>
        <taxon>Saccotheciaceae</taxon>
        <taxon>Aureobasidium</taxon>
    </lineage>
</organism>
<feature type="compositionally biased region" description="Basic residues" evidence="1">
    <location>
        <begin position="714"/>
        <end position="737"/>
    </location>
</feature>
<accession>A0A4S9LDL7</accession>
<feature type="compositionally biased region" description="Basic residues" evidence="1">
    <location>
        <begin position="653"/>
        <end position="681"/>
    </location>
</feature>
<feature type="region of interest" description="Disordered" evidence="1">
    <location>
        <begin position="38"/>
        <end position="116"/>
    </location>
</feature>
<gene>
    <name evidence="2" type="ORF">D6D01_04205</name>
</gene>
<feature type="compositionally biased region" description="Basic and acidic residues" evidence="1">
    <location>
        <begin position="481"/>
        <end position="502"/>
    </location>
</feature>
<feature type="compositionally biased region" description="Basic and acidic residues" evidence="1">
    <location>
        <begin position="621"/>
        <end position="642"/>
    </location>
</feature>
<feature type="compositionally biased region" description="Polar residues" evidence="1">
    <location>
        <begin position="245"/>
        <end position="254"/>
    </location>
</feature>
<feature type="compositionally biased region" description="Low complexity" evidence="1">
    <location>
        <begin position="104"/>
        <end position="113"/>
    </location>
</feature>
<dbReference type="SUPFAM" id="SSF69848">
    <property type="entry name" value="LCCL domain"/>
    <property type="match status" value="1"/>
</dbReference>
<sequence>MYKPAAVHGKIHSVDSQSQRLGLTCNACVKMDNRLPQPSSQPFAAAQSATSQVSSSSHPPYHTQTAQPPVQMPFSDPFHTRDPFMPSSTQHSRRDSYGIGPGGASAAPGMGAPYERAWSTQPQAPALLAHHRQQPQQHQQAQHQHLSQTPHPTSHPPSSIAASAPTSAQMSTGPFPYDSARRRSVGTPLDPPPPPPHLAYSSRNMPPPSPTSGPPGSGFSMPAPRHTPSASPYVGSRELPGFSSRPGTTMSISSLIGGDPSSRHGNHSPKTVATAPSPPMKPLHPSSPQRARSASTRAPPGHYPRPHSPASMMQAQRPADSNSQPFHQPGPHQPLHMSQHNAAPGFRPFQSSPPSGHLEEQHHYAGHAPSRPNSQPMHAHLDQELRNRQDMHDRPPPRHPSAFPPYVDHMGRPGPLSQPPSRADLERPDLNGHGHHQLPHTMSHTARSTPAPPPQSYGRLNFGPVREEYPGLFRPAVQMPSREEMEQRGPHNEMVGRPEHRQSPAMNGMDDRQRPNAAHYAMYGPPGYEAREGEEHPLQRAFLGVASEIRHKNGRSSPLPQAVQGAQPRHVGPGADPGVKSEFGRMFSGLGSGVGSNTPTAGIATPSRGSPARQVDVNEDTDSRKARSRLREDNREDSDSVDGRNTPTASQRGSKRPKTTHQPPHHHHHHAHAHHHHHHHHGMPEEQIPQAQAPFHPLRFPSNASTPQQAAAAAHHHHHHHHHAVHAHPPHHHHHNVRPPPMPSARKPQTSVSNQELLASISDLQRKHLGSQLYSTKLSLPPRESTPLDSKYHFKSSVKPIPRFEGKDNCTFTVRVPRAYLAASGTTDEGDTVAGGLEEICKTRAVWGSEVYSDDSDPVAAAVHSGWIRGDFGEFNEDLRELFTEQGEEASDTPELGKVVTEKPKVPLRSPPKADLHITLLILPALTNYMASTQNFLRSREWGSDHDGVSYMIHSIEFVEEGTSNRFTERSAAAKHQRIKDDLARRREAAESLLGLLQGSRGNMTPASPNVSVGA</sequence>
<dbReference type="Proteomes" id="UP000306584">
    <property type="component" value="Unassembled WGS sequence"/>
</dbReference>